<dbReference type="AlphaFoldDB" id="A0A4S4FZV5"/>
<dbReference type="GeneID" id="82189987"/>
<evidence type="ECO:0000313" key="2">
    <source>
        <dbReference type="Proteomes" id="UP000308978"/>
    </source>
</evidence>
<dbReference type="EMBL" id="SSTJ01000012">
    <property type="protein sequence ID" value="THG36679.1"/>
    <property type="molecule type" value="Genomic_DNA"/>
</dbReference>
<dbReference type="InterPro" id="IPR036105">
    <property type="entry name" value="DiNase_FeMo-co_biosyn_sf"/>
</dbReference>
<sequence length="135" mass="13991">MRIAVACDGLSVAPHAAGCASFTCYSVNHGIISGCCNVPNMGITIFESVETLKQMDTDVLIAGSFDDELIAVLAAAGIEPVALGLPSPKEVAEAYLHATLMGETDLVAACASSEPLDELDDAFARIEYKLVAQSA</sequence>
<protein>
    <submittedName>
        <fullName evidence="1">Dinitrogenase iron-molybdenum cofactor biosynthesis protein</fullName>
    </submittedName>
</protein>
<name>A0A4S4FZV5_9ACTN</name>
<organism evidence="1 2">
    <name type="scientific">Adlercreutzia caecimuris</name>
    <dbReference type="NCBI Taxonomy" id="671266"/>
    <lineage>
        <taxon>Bacteria</taxon>
        <taxon>Bacillati</taxon>
        <taxon>Actinomycetota</taxon>
        <taxon>Coriobacteriia</taxon>
        <taxon>Eggerthellales</taxon>
        <taxon>Eggerthellaceae</taxon>
        <taxon>Adlercreutzia</taxon>
    </lineage>
</organism>
<reference evidence="1 2" key="1">
    <citation type="submission" date="2019-04" db="EMBL/GenBank/DDBJ databases">
        <title>Microbes associate with the intestines of laboratory mice.</title>
        <authorList>
            <person name="Navarre W."/>
            <person name="Wong E."/>
            <person name="Huang K.C."/>
            <person name="Tropini C."/>
            <person name="Ng K."/>
            <person name="Yu B."/>
        </authorList>
    </citation>
    <scope>NUCLEOTIDE SEQUENCE [LARGE SCALE GENOMIC DNA]</scope>
    <source>
        <strain evidence="1 2">NM80_B27</strain>
    </source>
</reference>
<dbReference type="SUPFAM" id="SSF53146">
    <property type="entry name" value="Nitrogenase accessory factor-like"/>
    <property type="match status" value="1"/>
</dbReference>
<evidence type="ECO:0000313" key="1">
    <source>
        <dbReference type="EMBL" id="THG36679.1"/>
    </source>
</evidence>
<dbReference type="Gene3D" id="3.30.420.130">
    <property type="entry name" value="Dinitrogenase iron-molybdenum cofactor biosynthesis domain"/>
    <property type="match status" value="1"/>
</dbReference>
<gene>
    <name evidence="1" type="ORF">E5986_08750</name>
</gene>
<proteinExistence type="predicted"/>
<comment type="caution">
    <text evidence="1">The sequence shown here is derived from an EMBL/GenBank/DDBJ whole genome shotgun (WGS) entry which is preliminary data.</text>
</comment>
<dbReference type="PROSITE" id="PS51257">
    <property type="entry name" value="PROKAR_LIPOPROTEIN"/>
    <property type="match status" value="1"/>
</dbReference>
<dbReference type="Proteomes" id="UP000308978">
    <property type="component" value="Unassembled WGS sequence"/>
</dbReference>
<dbReference type="RefSeq" id="WP_016308597.1">
    <property type="nucleotide sequence ID" value="NZ_CAJTBT010000007.1"/>
</dbReference>
<accession>A0A4S4FZV5</accession>